<dbReference type="AlphaFoldDB" id="A0A0F3GNA2"/>
<evidence type="ECO:0000313" key="2">
    <source>
        <dbReference type="EMBL" id="KJU83277.1"/>
    </source>
</evidence>
<evidence type="ECO:0000313" key="3">
    <source>
        <dbReference type="Proteomes" id="UP000033423"/>
    </source>
</evidence>
<dbReference type="SUPFAM" id="SSF46785">
    <property type="entry name" value="Winged helix' DNA-binding domain"/>
    <property type="match status" value="1"/>
</dbReference>
<dbReference type="InterPro" id="IPR036390">
    <property type="entry name" value="WH_DNA-bd_sf"/>
</dbReference>
<feature type="domain" description="HTH arsR-type" evidence="1">
    <location>
        <begin position="1"/>
        <end position="69"/>
    </location>
</feature>
<sequence length="69" mass="7986">MELTKGVKCVSDIEKFLDISQPNLSQHLSILRSHRIIDYYADGKQRCYFLAEPMVEQLLYVLFSTTTST</sequence>
<keyword evidence="3" id="KW-1185">Reference proteome</keyword>
<gene>
    <name evidence="2" type="ORF">MBAV_004533</name>
</gene>
<name>A0A0F3GNA2_9BACT</name>
<dbReference type="InterPro" id="IPR036388">
    <property type="entry name" value="WH-like_DNA-bd_sf"/>
</dbReference>
<comment type="caution">
    <text evidence="2">The sequence shown here is derived from an EMBL/GenBank/DDBJ whole genome shotgun (WGS) entry which is preliminary data.</text>
</comment>
<evidence type="ECO:0000259" key="1">
    <source>
        <dbReference type="PROSITE" id="PS50987"/>
    </source>
</evidence>
<dbReference type="GO" id="GO:0003700">
    <property type="term" value="F:DNA-binding transcription factor activity"/>
    <property type="evidence" value="ECO:0007669"/>
    <property type="project" value="InterPro"/>
</dbReference>
<proteinExistence type="predicted"/>
<protein>
    <submittedName>
        <fullName evidence="2">ArsR family transcriptional regulator</fullName>
    </submittedName>
</protein>
<dbReference type="InterPro" id="IPR001845">
    <property type="entry name" value="HTH_ArsR_DNA-bd_dom"/>
</dbReference>
<dbReference type="InterPro" id="IPR011991">
    <property type="entry name" value="ArsR-like_HTH"/>
</dbReference>
<dbReference type="PROSITE" id="PS50987">
    <property type="entry name" value="HTH_ARSR_2"/>
    <property type="match status" value="1"/>
</dbReference>
<dbReference type="Proteomes" id="UP000033423">
    <property type="component" value="Unassembled WGS sequence"/>
</dbReference>
<dbReference type="SMART" id="SM00418">
    <property type="entry name" value="HTH_ARSR"/>
    <property type="match status" value="1"/>
</dbReference>
<dbReference type="CDD" id="cd00090">
    <property type="entry name" value="HTH_ARSR"/>
    <property type="match status" value="1"/>
</dbReference>
<reference evidence="2 3" key="1">
    <citation type="submission" date="2015-02" db="EMBL/GenBank/DDBJ databases">
        <title>Single-cell genomics of uncultivated deep-branching MTB reveals a conserved set of magnetosome genes.</title>
        <authorList>
            <person name="Kolinko S."/>
            <person name="Richter M."/>
            <person name="Glockner F.O."/>
            <person name="Brachmann A."/>
            <person name="Schuler D."/>
        </authorList>
    </citation>
    <scope>NUCLEOTIDE SEQUENCE [LARGE SCALE GENOMIC DNA]</scope>
    <source>
        <strain evidence="2">TM-1</strain>
    </source>
</reference>
<accession>A0A0F3GNA2</accession>
<dbReference type="Gene3D" id="1.10.10.10">
    <property type="entry name" value="Winged helix-like DNA-binding domain superfamily/Winged helix DNA-binding domain"/>
    <property type="match status" value="1"/>
</dbReference>
<dbReference type="Pfam" id="PF01022">
    <property type="entry name" value="HTH_5"/>
    <property type="match status" value="1"/>
</dbReference>
<organism evidence="2 3">
    <name type="scientific">Candidatus Magnetobacterium bavaricum</name>
    <dbReference type="NCBI Taxonomy" id="29290"/>
    <lineage>
        <taxon>Bacteria</taxon>
        <taxon>Pseudomonadati</taxon>
        <taxon>Nitrospirota</taxon>
        <taxon>Thermodesulfovibrionia</taxon>
        <taxon>Thermodesulfovibrionales</taxon>
        <taxon>Candidatus Magnetobacteriaceae</taxon>
        <taxon>Candidatus Magnetobacterium</taxon>
    </lineage>
</organism>
<dbReference type="EMBL" id="LACI01001969">
    <property type="protein sequence ID" value="KJU83277.1"/>
    <property type="molecule type" value="Genomic_DNA"/>
</dbReference>